<feature type="chain" id="PRO_5036813115" evidence="5">
    <location>
        <begin position="22"/>
        <end position="601"/>
    </location>
</feature>
<evidence type="ECO:0000313" key="7">
    <source>
        <dbReference type="EMBL" id="MBH9553638.1"/>
    </source>
</evidence>
<dbReference type="AlphaFoldDB" id="A0A931NBJ3"/>
<dbReference type="GO" id="GO:0043190">
    <property type="term" value="C:ATP-binding cassette (ABC) transporter complex"/>
    <property type="evidence" value="ECO:0007669"/>
    <property type="project" value="InterPro"/>
</dbReference>
<comment type="subcellular location">
    <subcellularLocation>
        <location evidence="1">Cell envelope</location>
    </subcellularLocation>
</comment>
<dbReference type="RefSeq" id="WP_198101252.1">
    <property type="nucleotide sequence ID" value="NZ_JAEDAL010000006.1"/>
</dbReference>
<dbReference type="InterPro" id="IPR000914">
    <property type="entry name" value="SBP_5_dom"/>
</dbReference>
<dbReference type="PIRSF" id="PIRSF002741">
    <property type="entry name" value="MppA"/>
    <property type="match status" value="1"/>
</dbReference>
<dbReference type="GO" id="GO:1904680">
    <property type="term" value="F:peptide transmembrane transporter activity"/>
    <property type="evidence" value="ECO:0007669"/>
    <property type="project" value="TreeGrafter"/>
</dbReference>
<evidence type="ECO:0000256" key="1">
    <source>
        <dbReference type="ARBA" id="ARBA00004196"/>
    </source>
</evidence>
<dbReference type="PANTHER" id="PTHR30290:SF10">
    <property type="entry name" value="PERIPLASMIC OLIGOPEPTIDE-BINDING PROTEIN-RELATED"/>
    <property type="match status" value="1"/>
</dbReference>
<feature type="signal peptide" evidence="5">
    <location>
        <begin position="1"/>
        <end position="21"/>
    </location>
</feature>
<comment type="similarity">
    <text evidence="2">Belongs to the bacterial solute-binding protein 5 family.</text>
</comment>
<dbReference type="PANTHER" id="PTHR30290">
    <property type="entry name" value="PERIPLASMIC BINDING COMPONENT OF ABC TRANSPORTER"/>
    <property type="match status" value="1"/>
</dbReference>
<gene>
    <name evidence="7" type="ORF">I7X43_12375</name>
</gene>
<feature type="domain" description="Solute-binding protein family 5" evidence="6">
    <location>
        <begin position="77"/>
        <end position="515"/>
    </location>
</feature>
<keyword evidence="8" id="KW-1185">Reference proteome</keyword>
<dbReference type="InterPro" id="IPR030678">
    <property type="entry name" value="Peptide/Ni-bd"/>
</dbReference>
<reference evidence="7" key="1">
    <citation type="submission" date="2020-12" db="EMBL/GenBank/DDBJ databases">
        <title>The genome sequence of Inhella sp. 4Y17.</title>
        <authorList>
            <person name="Liu Y."/>
        </authorList>
    </citation>
    <scope>NUCLEOTIDE SEQUENCE</scope>
    <source>
        <strain evidence="7">4Y10</strain>
    </source>
</reference>
<evidence type="ECO:0000256" key="2">
    <source>
        <dbReference type="ARBA" id="ARBA00005695"/>
    </source>
</evidence>
<dbReference type="InterPro" id="IPR039424">
    <property type="entry name" value="SBP_5"/>
</dbReference>
<comment type="caution">
    <text evidence="7">The sequence shown here is derived from an EMBL/GenBank/DDBJ whole genome shotgun (WGS) entry which is preliminary data.</text>
</comment>
<dbReference type="GO" id="GO:0030288">
    <property type="term" value="C:outer membrane-bounded periplasmic space"/>
    <property type="evidence" value="ECO:0007669"/>
    <property type="project" value="UniProtKB-ARBA"/>
</dbReference>
<evidence type="ECO:0000256" key="4">
    <source>
        <dbReference type="ARBA" id="ARBA00022729"/>
    </source>
</evidence>
<keyword evidence="3" id="KW-0813">Transport</keyword>
<sequence>MTLNRRQTLGSLALMPAALHAAPEADVKPEKKVFRMALVAAETGFDPVRISDTYSRLVTSHVFEALYGYDPVARPVKIVPNTAVALPEVNADFTQFTIRLKPGIHFQDDPAFKGQRRELVAQDYVYSFKRSADPKNVSPMWPELEEQGILGLTELRAAATPGKPFDYDREIEGLRALNRYTLQIRVKAPRPRLVEILAQNDLRGAVAREVVERYGDDLMAHPVGTGPFRLVQWRRSSFIALERNPTYREVLYDGEARDDVGRELLARFKGRRLPMIDRVEITPIEEEQPRWLSFLGGEHDFIERVPGEYAPIAFPGNKLAPNLARQGIQHYRHQAADCAFTFFNMEDPQLGGFEPHRVALRRAISLALDLDTEVQQVRKGQAVRAQSLLLPHTTGYDPAFRSENGEFSPAKANALLDLYGYQDRDGDGWREHPDGQPLTLEYASQPDNYSRRFQEMWLKNLKAVGLRMKVLYGQWPEQLKQARAGKLQLWFLGSTANYPDPIGMLARLYGPQSGNQNYSRFKLPAYDRLYEKVQTLPDGPERQALLREIQRLQVAYMPMKVHVHRIVNDLAHPWVLGYRRPLFRNEFWHLIDIDPARKPKA</sequence>
<name>A0A931NBJ3_9BURK</name>
<dbReference type="Gene3D" id="3.10.105.10">
    <property type="entry name" value="Dipeptide-binding Protein, Domain 3"/>
    <property type="match status" value="1"/>
</dbReference>
<evidence type="ECO:0000259" key="6">
    <source>
        <dbReference type="Pfam" id="PF00496"/>
    </source>
</evidence>
<keyword evidence="4 5" id="KW-0732">Signal</keyword>
<protein>
    <submittedName>
        <fullName evidence="7">Bicyclomycin resistance protein</fullName>
    </submittedName>
</protein>
<proteinExistence type="inferred from homology"/>
<dbReference type="SUPFAM" id="SSF53850">
    <property type="entry name" value="Periplasmic binding protein-like II"/>
    <property type="match status" value="1"/>
</dbReference>
<dbReference type="Pfam" id="PF00496">
    <property type="entry name" value="SBP_bac_5"/>
    <property type="match status" value="1"/>
</dbReference>
<dbReference type="EMBL" id="JAEDAL010000006">
    <property type="protein sequence ID" value="MBH9553638.1"/>
    <property type="molecule type" value="Genomic_DNA"/>
</dbReference>
<evidence type="ECO:0000256" key="5">
    <source>
        <dbReference type="SAM" id="SignalP"/>
    </source>
</evidence>
<accession>A0A931NBJ3</accession>
<dbReference type="Gene3D" id="3.40.190.10">
    <property type="entry name" value="Periplasmic binding protein-like II"/>
    <property type="match status" value="1"/>
</dbReference>
<organism evidence="7 8">
    <name type="scientific">Inhella gelatinilytica</name>
    <dbReference type="NCBI Taxonomy" id="2795030"/>
    <lineage>
        <taxon>Bacteria</taxon>
        <taxon>Pseudomonadati</taxon>
        <taxon>Pseudomonadota</taxon>
        <taxon>Betaproteobacteria</taxon>
        <taxon>Burkholderiales</taxon>
        <taxon>Sphaerotilaceae</taxon>
        <taxon>Inhella</taxon>
    </lineage>
</organism>
<evidence type="ECO:0000313" key="8">
    <source>
        <dbReference type="Proteomes" id="UP000620139"/>
    </source>
</evidence>
<dbReference type="GO" id="GO:0015833">
    <property type="term" value="P:peptide transport"/>
    <property type="evidence" value="ECO:0007669"/>
    <property type="project" value="TreeGrafter"/>
</dbReference>
<evidence type="ECO:0000256" key="3">
    <source>
        <dbReference type="ARBA" id="ARBA00022448"/>
    </source>
</evidence>
<dbReference type="Proteomes" id="UP000620139">
    <property type="component" value="Unassembled WGS sequence"/>
</dbReference>